<protein>
    <submittedName>
        <fullName evidence="1">Uncharacterized protein</fullName>
    </submittedName>
</protein>
<gene>
    <name evidence="1" type="ORF">BDN72DRAFT_845377</name>
</gene>
<sequence>MSGNSPWTAHSTPSGGSSTLFSRSPMTHTGSEEIKLYSDTSVHTIGLSKVISEILDDIRQKVEHWKEFLEPMRKTLDVEDHVSLYGFVIHTLDALQATLKIDRLLTGDYLEAAGPEWLTKFNERLTQLTEFLLKWLARFPQEDEDGFNLTHFVKVTKIVGSYAPRVVQYANHVQSSLSILQAQRARVLAQRPITIRSTKSRGKGPETRPQNSAH</sequence>
<evidence type="ECO:0000313" key="2">
    <source>
        <dbReference type="Proteomes" id="UP000308600"/>
    </source>
</evidence>
<accession>A0ACD3AK27</accession>
<proteinExistence type="predicted"/>
<keyword evidence="2" id="KW-1185">Reference proteome</keyword>
<evidence type="ECO:0000313" key="1">
    <source>
        <dbReference type="EMBL" id="TFK65569.1"/>
    </source>
</evidence>
<dbReference type="Proteomes" id="UP000308600">
    <property type="component" value="Unassembled WGS sequence"/>
</dbReference>
<name>A0ACD3AK27_9AGAR</name>
<dbReference type="EMBL" id="ML208432">
    <property type="protein sequence ID" value="TFK65569.1"/>
    <property type="molecule type" value="Genomic_DNA"/>
</dbReference>
<organism evidence="1 2">
    <name type="scientific">Pluteus cervinus</name>
    <dbReference type="NCBI Taxonomy" id="181527"/>
    <lineage>
        <taxon>Eukaryota</taxon>
        <taxon>Fungi</taxon>
        <taxon>Dikarya</taxon>
        <taxon>Basidiomycota</taxon>
        <taxon>Agaricomycotina</taxon>
        <taxon>Agaricomycetes</taxon>
        <taxon>Agaricomycetidae</taxon>
        <taxon>Agaricales</taxon>
        <taxon>Pluteineae</taxon>
        <taxon>Pluteaceae</taxon>
        <taxon>Pluteus</taxon>
    </lineage>
</organism>
<reference evidence="1 2" key="1">
    <citation type="journal article" date="2019" name="Nat. Ecol. Evol.">
        <title>Megaphylogeny resolves global patterns of mushroom evolution.</title>
        <authorList>
            <person name="Varga T."/>
            <person name="Krizsan K."/>
            <person name="Foldi C."/>
            <person name="Dima B."/>
            <person name="Sanchez-Garcia M."/>
            <person name="Sanchez-Ramirez S."/>
            <person name="Szollosi G.J."/>
            <person name="Szarkandi J.G."/>
            <person name="Papp V."/>
            <person name="Albert L."/>
            <person name="Andreopoulos W."/>
            <person name="Angelini C."/>
            <person name="Antonin V."/>
            <person name="Barry K.W."/>
            <person name="Bougher N.L."/>
            <person name="Buchanan P."/>
            <person name="Buyck B."/>
            <person name="Bense V."/>
            <person name="Catcheside P."/>
            <person name="Chovatia M."/>
            <person name="Cooper J."/>
            <person name="Damon W."/>
            <person name="Desjardin D."/>
            <person name="Finy P."/>
            <person name="Geml J."/>
            <person name="Haridas S."/>
            <person name="Hughes K."/>
            <person name="Justo A."/>
            <person name="Karasinski D."/>
            <person name="Kautmanova I."/>
            <person name="Kiss B."/>
            <person name="Kocsube S."/>
            <person name="Kotiranta H."/>
            <person name="LaButti K.M."/>
            <person name="Lechner B.E."/>
            <person name="Liimatainen K."/>
            <person name="Lipzen A."/>
            <person name="Lukacs Z."/>
            <person name="Mihaltcheva S."/>
            <person name="Morgado L.N."/>
            <person name="Niskanen T."/>
            <person name="Noordeloos M.E."/>
            <person name="Ohm R.A."/>
            <person name="Ortiz-Santana B."/>
            <person name="Ovrebo C."/>
            <person name="Racz N."/>
            <person name="Riley R."/>
            <person name="Savchenko A."/>
            <person name="Shiryaev A."/>
            <person name="Soop K."/>
            <person name="Spirin V."/>
            <person name="Szebenyi C."/>
            <person name="Tomsovsky M."/>
            <person name="Tulloss R.E."/>
            <person name="Uehling J."/>
            <person name="Grigoriev I.V."/>
            <person name="Vagvolgyi C."/>
            <person name="Papp T."/>
            <person name="Martin F.M."/>
            <person name="Miettinen O."/>
            <person name="Hibbett D.S."/>
            <person name="Nagy L.G."/>
        </authorList>
    </citation>
    <scope>NUCLEOTIDE SEQUENCE [LARGE SCALE GENOMIC DNA]</scope>
    <source>
        <strain evidence="1 2">NL-1719</strain>
    </source>
</reference>